<evidence type="ECO:0000256" key="21">
    <source>
        <dbReference type="SAM" id="Phobius"/>
    </source>
</evidence>
<evidence type="ECO:0000259" key="23">
    <source>
        <dbReference type="PROSITE" id="PS50011"/>
    </source>
</evidence>
<dbReference type="CDD" id="cd00028">
    <property type="entry name" value="B_lectin"/>
    <property type="match status" value="1"/>
</dbReference>
<evidence type="ECO:0000256" key="10">
    <source>
        <dbReference type="ARBA" id="ARBA00022777"/>
    </source>
</evidence>
<dbReference type="PROSITE" id="PS50948">
    <property type="entry name" value="PAN"/>
    <property type="match status" value="1"/>
</dbReference>
<dbReference type="InterPro" id="IPR001480">
    <property type="entry name" value="Bulb-type_lectin_dom"/>
</dbReference>
<comment type="catalytic activity">
    <reaction evidence="17 19">
        <text>L-threonyl-[protein] + ATP = O-phospho-L-threonyl-[protein] + ADP + H(+)</text>
        <dbReference type="Rhea" id="RHEA:46608"/>
        <dbReference type="Rhea" id="RHEA-COMP:11060"/>
        <dbReference type="Rhea" id="RHEA-COMP:11605"/>
        <dbReference type="ChEBI" id="CHEBI:15378"/>
        <dbReference type="ChEBI" id="CHEBI:30013"/>
        <dbReference type="ChEBI" id="CHEBI:30616"/>
        <dbReference type="ChEBI" id="CHEBI:61977"/>
        <dbReference type="ChEBI" id="CHEBI:456216"/>
        <dbReference type="EC" id="2.7.11.1"/>
    </reaction>
</comment>
<evidence type="ECO:0000256" key="7">
    <source>
        <dbReference type="ARBA" id="ARBA00022729"/>
    </source>
</evidence>
<comment type="subcellular location">
    <subcellularLocation>
        <location evidence="1">Membrane</location>
        <topology evidence="1">Single-pass type I membrane protein</topology>
    </subcellularLocation>
</comment>
<keyword evidence="12 21" id="KW-1133">Transmembrane helix</keyword>
<keyword evidence="6 21" id="KW-0812">Transmembrane</keyword>
<dbReference type="FunFam" id="1.10.510.10:FF:000248">
    <property type="entry name" value="S-receptor-like kinase 5"/>
    <property type="match status" value="1"/>
</dbReference>
<dbReference type="EMBL" id="JBCNJP010000020">
    <property type="protein sequence ID" value="KAK9059937.1"/>
    <property type="molecule type" value="Genomic_DNA"/>
</dbReference>
<evidence type="ECO:0000256" key="8">
    <source>
        <dbReference type="ARBA" id="ARBA00022734"/>
    </source>
</evidence>
<keyword evidence="2 19" id="KW-0723">Serine/threonine-protein kinase</keyword>
<keyword evidence="3" id="KW-0245">EGF-like domain</keyword>
<dbReference type="InterPro" id="IPR000719">
    <property type="entry name" value="Prot_kinase_dom"/>
</dbReference>
<evidence type="ECO:0000256" key="6">
    <source>
        <dbReference type="ARBA" id="ARBA00022692"/>
    </source>
</evidence>
<keyword evidence="9 19" id="KW-0547">Nucleotide-binding</keyword>
<dbReference type="InterPro" id="IPR008271">
    <property type="entry name" value="Ser/Thr_kinase_AS"/>
</dbReference>
<evidence type="ECO:0000259" key="25">
    <source>
        <dbReference type="PROSITE" id="PS50948"/>
    </source>
</evidence>
<evidence type="ECO:0000256" key="22">
    <source>
        <dbReference type="SAM" id="SignalP"/>
    </source>
</evidence>
<comment type="catalytic activity">
    <reaction evidence="18 19">
        <text>L-seryl-[protein] + ATP = O-phospho-L-seryl-[protein] + ADP + H(+)</text>
        <dbReference type="Rhea" id="RHEA:17989"/>
        <dbReference type="Rhea" id="RHEA-COMP:9863"/>
        <dbReference type="Rhea" id="RHEA-COMP:11604"/>
        <dbReference type="ChEBI" id="CHEBI:15378"/>
        <dbReference type="ChEBI" id="CHEBI:29999"/>
        <dbReference type="ChEBI" id="CHEBI:30616"/>
        <dbReference type="ChEBI" id="CHEBI:83421"/>
        <dbReference type="ChEBI" id="CHEBI:456216"/>
        <dbReference type="EC" id="2.7.11.1"/>
    </reaction>
</comment>
<dbReference type="FunFam" id="3.30.200.20:FF:000178">
    <property type="entry name" value="serine/threonine-protein kinase PBS1-like"/>
    <property type="match status" value="1"/>
</dbReference>
<proteinExistence type="inferred from homology"/>
<dbReference type="SMART" id="SM00108">
    <property type="entry name" value="B_lectin"/>
    <property type="match status" value="1"/>
</dbReference>
<evidence type="ECO:0000256" key="20">
    <source>
        <dbReference type="PROSITE-ProRule" id="PRU10141"/>
    </source>
</evidence>
<dbReference type="FunFam" id="2.90.10.30:FF:000003">
    <property type="entry name" value="Os04g0303100 protein"/>
    <property type="match status" value="1"/>
</dbReference>
<keyword evidence="15" id="KW-0675">Receptor</keyword>
<dbReference type="PANTHER" id="PTHR47976:SF30">
    <property type="entry name" value="RECEPTOR-LIKE SERINE_THREONINE-PROTEIN KINASE"/>
    <property type="match status" value="1"/>
</dbReference>
<feature type="domain" description="Apple" evidence="25">
    <location>
        <begin position="379"/>
        <end position="476"/>
    </location>
</feature>
<dbReference type="AlphaFoldDB" id="A0AAP0GTF1"/>
<dbReference type="SMART" id="SM00220">
    <property type="entry name" value="S_TKc"/>
    <property type="match status" value="1"/>
</dbReference>
<feature type="chain" id="PRO_5042972429" description="Receptor-like serine/threonine-protein kinase" evidence="22">
    <location>
        <begin position="21"/>
        <end position="869"/>
    </location>
</feature>
<feature type="signal peptide" evidence="22">
    <location>
        <begin position="1"/>
        <end position="20"/>
    </location>
</feature>
<evidence type="ECO:0000256" key="17">
    <source>
        <dbReference type="ARBA" id="ARBA00047899"/>
    </source>
</evidence>
<dbReference type="GO" id="GO:0016020">
    <property type="term" value="C:membrane"/>
    <property type="evidence" value="ECO:0007669"/>
    <property type="project" value="UniProtKB-SubCell"/>
</dbReference>
<evidence type="ECO:0000256" key="11">
    <source>
        <dbReference type="ARBA" id="ARBA00022840"/>
    </source>
</evidence>
<keyword evidence="4" id="KW-0597">Phosphoprotein</keyword>
<dbReference type="InterPro" id="IPR011009">
    <property type="entry name" value="Kinase-like_dom_sf"/>
</dbReference>
<dbReference type="GO" id="GO:0030246">
    <property type="term" value="F:carbohydrate binding"/>
    <property type="evidence" value="ECO:0007669"/>
    <property type="project" value="UniProtKB-KW"/>
</dbReference>
<dbReference type="InterPro" id="IPR024171">
    <property type="entry name" value="SRK-like_kinase"/>
</dbReference>
<comment type="caution">
    <text evidence="26">The sequence shown here is derived from an EMBL/GenBank/DDBJ whole genome shotgun (WGS) entry which is preliminary data.</text>
</comment>
<evidence type="ECO:0000256" key="12">
    <source>
        <dbReference type="ARBA" id="ARBA00022989"/>
    </source>
</evidence>
<dbReference type="PROSITE" id="PS00108">
    <property type="entry name" value="PROTEIN_KINASE_ST"/>
    <property type="match status" value="1"/>
</dbReference>
<evidence type="ECO:0000256" key="19">
    <source>
        <dbReference type="PIRNR" id="PIRNR000641"/>
    </source>
</evidence>
<keyword evidence="27" id="KW-1185">Reference proteome</keyword>
<dbReference type="PROSITE" id="PS00107">
    <property type="entry name" value="PROTEIN_KINASE_ATP"/>
    <property type="match status" value="1"/>
</dbReference>
<dbReference type="Gene3D" id="3.30.200.20">
    <property type="entry name" value="Phosphorylase Kinase, domain 1"/>
    <property type="match status" value="1"/>
</dbReference>
<dbReference type="GO" id="GO:0005524">
    <property type="term" value="F:ATP binding"/>
    <property type="evidence" value="ECO:0007669"/>
    <property type="project" value="UniProtKB-UniRule"/>
</dbReference>
<feature type="domain" description="Bulb-type lectin" evidence="24">
    <location>
        <begin position="61"/>
        <end position="186"/>
    </location>
</feature>
<evidence type="ECO:0000256" key="16">
    <source>
        <dbReference type="ARBA" id="ARBA00023180"/>
    </source>
</evidence>
<dbReference type="PANTHER" id="PTHR47976">
    <property type="entry name" value="G-TYPE LECTIN S-RECEPTOR-LIKE SERINE/THREONINE-PROTEIN KINASE SD2-5"/>
    <property type="match status" value="1"/>
</dbReference>
<dbReference type="PIRSF" id="PIRSF000641">
    <property type="entry name" value="SRK"/>
    <property type="match status" value="1"/>
</dbReference>
<keyword evidence="10 19" id="KW-0418">Kinase</keyword>
<gene>
    <name evidence="26" type="ORF">SSX86_020641</name>
</gene>
<dbReference type="Gene3D" id="2.90.10.30">
    <property type="match status" value="1"/>
</dbReference>
<evidence type="ECO:0000256" key="5">
    <source>
        <dbReference type="ARBA" id="ARBA00022679"/>
    </source>
</evidence>
<dbReference type="InterPro" id="IPR003609">
    <property type="entry name" value="Pan_app"/>
</dbReference>
<dbReference type="InterPro" id="IPR051343">
    <property type="entry name" value="G-type_lectin_kinases/EP1-like"/>
</dbReference>
<comment type="similarity">
    <text evidence="19">Belongs to the protein kinase superfamily. Ser/Thr protein kinase family.</text>
</comment>
<keyword evidence="14" id="KW-1015">Disulfide bond</keyword>
<dbReference type="InterPro" id="IPR036426">
    <property type="entry name" value="Bulb-type_lectin_dom_sf"/>
</dbReference>
<feature type="binding site" evidence="20">
    <location>
        <position position="586"/>
    </location>
    <ligand>
        <name>ATP</name>
        <dbReference type="ChEBI" id="CHEBI:30616"/>
    </ligand>
</feature>
<evidence type="ECO:0000256" key="1">
    <source>
        <dbReference type="ARBA" id="ARBA00004479"/>
    </source>
</evidence>
<name>A0AAP0GTF1_9ASTR</name>
<evidence type="ECO:0000256" key="9">
    <source>
        <dbReference type="ARBA" id="ARBA00022741"/>
    </source>
</evidence>
<dbReference type="FunFam" id="2.90.10.10:FF:000039">
    <property type="entry name" value="G-type lectin S-receptor-like serine/threonine-protein kinase SD2-5"/>
    <property type="match status" value="1"/>
</dbReference>
<sequence length="869" mass="97563">MKAPWLTYCFLFLNCYSTIAQPPSSNTTVDLSTTWSNNKSLPNSFTYFDVDKTTVRVILFRGPLDEPLIGVMGEVLYTPTPRFACGFYCNGNCTSFLFAVFIVKREFDGGSFYPQVVWSANRDHPVSDGAILNLTTTGELVLQDVDGSTVWTTNTTGKSVTGLNLTDDGNLVLFDINNSTVWQSFDNPTDCLVLGQALISGQQLIPSVSSTNWTAQKDLFSLQVIPNQGLFAYVGSNPPQEYFSINISFYNSNDKGIGKSNVTFLNGSLSIFIFSQMYADKEIAIPQASSAQYMKLMPDGHLRVFEWLQDDWLVVADLFTEENGLNVCDYPMACGRYGICSGNQQCSCLVSSSSRLEYFRAENDRQPNLGCSEITPLACNATQDQVFIQIENVSYFLSLPNMESYFRSLPNMESVDVETCKQACANNCLCKAALFGYYYSDSSGDCVLLSEVLTMINFDVDRTNPTNSSAFLKVQNVRPTPLVLYGPFSPSSSKSRSTLGVIVASSIASVVFLLGTIGFVIYLIRKRRWATQMEEEYIDESLEMPTRFSYEELKPATENFNKKLGEGGFGAVYEGNLEDGSKIAVKCLQGLGQVNKSFLAEVKSIGSIHHVNLVRLRGFCAWKSQRFLVYEFMCNGSLDRWIYHGDRKHVLEWKCRKKIILDVAKGLAYLHEECRQKIIHLDIKPQNILLDSDFNAKVSDFGLSKLIDRDQTHVMTTMRGTPGYMAPEWLSLVITEKVDVYSFGIVLLKMLCGRKIFDRSQPKESWHLLAVLQKCWEQGMLVNMVDEYSEDMQTHATEVVEMIKVASWCLQCDFTKRPSMSTVVKVLEGTTKVDSSLDYNFTNPRLQHKPVEHEKDITQLMASAISGPR</sequence>
<dbReference type="SUPFAM" id="SSF51110">
    <property type="entry name" value="alpha-D-mannose-specific plant lectins"/>
    <property type="match status" value="1"/>
</dbReference>
<keyword evidence="8" id="KW-0430">Lectin</keyword>
<dbReference type="PROSITE" id="PS50011">
    <property type="entry name" value="PROTEIN_KINASE_DOM"/>
    <property type="match status" value="1"/>
</dbReference>
<evidence type="ECO:0000256" key="14">
    <source>
        <dbReference type="ARBA" id="ARBA00023157"/>
    </source>
</evidence>
<evidence type="ECO:0000256" key="3">
    <source>
        <dbReference type="ARBA" id="ARBA00022536"/>
    </source>
</evidence>
<dbReference type="GO" id="GO:0004674">
    <property type="term" value="F:protein serine/threonine kinase activity"/>
    <property type="evidence" value="ECO:0007669"/>
    <property type="project" value="UniProtKB-KW"/>
</dbReference>
<evidence type="ECO:0000313" key="26">
    <source>
        <dbReference type="EMBL" id="KAK9059937.1"/>
    </source>
</evidence>
<evidence type="ECO:0000259" key="24">
    <source>
        <dbReference type="PROSITE" id="PS50927"/>
    </source>
</evidence>
<dbReference type="EC" id="2.7.11.1" evidence="19"/>
<dbReference type="Proteomes" id="UP001408789">
    <property type="component" value="Unassembled WGS sequence"/>
</dbReference>
<dbReference type="Gene3D" id="1.10.510.10">
    <property type="entry name" value="Transferase(Phosphotransferase) domain 1"/>
    <property type="match status" value="1"/>
</dbReference>
<evidence type="ECO:0000256" key="4">
    <source>
        <dbReference type="ARBA" id="ARBA00022553"/>
    </source>
</evidence>
<evidence type="ECO:0000256" key="15">
    <source>
        <dbReference type="ARBA" id="ARBA00023170"/>
    </source>
</evidence>
<accession>A0AAP0GTF1</accession>
<dbReference type="SUPFAM" id="SSF56112">
    <property type="entry name" value="Protein kinase-like (PK-like)"/>
    <property type="match status" value="1"/>
</dbReference>
<evidence type="ECO:0000256" key="13">
    <source>
        <dbReference type="ARBA" id="ARBA00023136"/>
    </source>
</evidence>
<feature type="domain" description="Protein kinase" evidence="23">
    <location>
        <begin position="558"/>
        <end position="837"/>
    </location>
</feature>
<feature type="transmembrane region" description="Helical" evidence="21">
    <location>
        <begin position="499"/>
        <end position="524"/>
    </location>
</feature>
<dbReference type="Pfam" id="PF01453">
    <property type="entry name" value="B_lectin"/>
    <property type="match status" value="1"/>
</dbReference>
<dbReference type="PROSITE" id="PS50927">
    <property type="entry name" value="BULB_LECTIN"/>
    <property type="match status" value="1"/>
</dbReference>
<keyword evidence="13 21" id="KW-0472">Membrane</keyword>
<dbReference type="InterPro" id="IPR017441">
    <property type="entry name" value="Protein_kinase_ATP_BS"/>
</dbReference>
<reference evidence="26 27" key="1">
    <citation type="submission" date="2024-04" db="EMBL/GenBank/DDBJ databases">
        <title>The reference genome of an endangered Asteraceae, Deinandra increscens subsp. villosa, native to the Central Coast of California.</title>
        <authorList>
            <person name="Guilliams M."/>
            <person name="Hasenstab-Lehman K."/>
            <person name="Meyer R."/>
            <person name="Mcevoy S."/>
        </authorList>
    </citation>
    <scope>NUCLEOTIDE SEQUENCE [LARGE SCALE GENOMIC DNA]</scope>
    <source>
        <tissue evidence="26">Leaf</tissue>
    </source>
</reference>
<dbReference type="CDD" id="cd14066">
    <property type="entry name" value="STKc_IRAK"/>
    <property type="match status" value="1"/>
</dbReference>
<evidence type="ECO:0000256" key="2">
    <source>
        <dbReference type="ARBA" id="ARBA00022527"/>
    </source>
</evidence>
<keyword evidence="11 19" id="KW-0067">ATP-binding</keyword>
<dbReference type="Pfam" id="PF00069">
    <property type="entry name" value="Pkinase"/>
    <property type="match status" value="1"/>
</dbReference>
<keyword evidence="16" id="KW-0325">Glycoprotein</keyword>
<keyword evidence="7 22" id="KW-0732">Signal</keyword>
<protein>
    <recommendedName>
        <fullName evidence="19">Receptor-like serine/threonine-protein kinase</fullName>
        <ecNumber evidence="19">2.7.11.1</ecNumber>
    </recommendedName>
</protein>
<organism evidence="26 27">
    <name type="scientific">Deinandra increscens subsp. villosa</name>
    <dbReference type="NCBI Taxonomy" id="3103831"/>
    <lineage>
        <taxon>Eukaryota</taxon>
        <taxon>Viridiplantae</taxon>
        <taxon>Streptophyta</taxon>
        <taxon>Embryophyta</taxon>
        <taxon>Tracheophyta</taxon>
        <taxon>Spermatophyta</taxon>
        <taxon>Magnoliopsida</taxon>
        <taxon>eudicotyledons</taxon>
        <taxon>Gunneridae</taxon>
        <taxon>Pentapetalae</taxon>
        <taxon>asterids</taxon>
        <taxon>campanulids</taxon>
        <taxon>Asterales</taxon>
        <taxon>Asteraceae</taxon>
        <taxon>Asteroideae</taxon>
        <taxon>Heliantheae alliance</taxon>
        <taxon>Madieae</taxon>
        <taxon>Madiinae</taxon>
        <taxon>Deinandra</taxon>
    </lineage>
</organism>
<evidence type="ECO:0000256" key="18">
    <source>
        <dbReference type="ARBA" id="ARBA00048679"/>
    </source>
</evidence>
<keyword evidence="5 19" id="KW-0808">Transferase</keyword>
<evidence type="ECO:0000313" key="27">
    <source>
        <dbReference type="Proteomes" id="UP001408789"/>
    </source>
</evidence>